<proteinExistence type="predicted"/>
<sequence>MLKLNSYSFENCLSKPGSRLRAMRVRLAKKRRAIRRMRQSLSALQIAAEQIERDHELMFAAEQIDRRNERIIAENALIDQLVYDLLAEIENDPLIRAQNLDGRNIITNQAPPPRGGADDGRKWCVGGLYYARGGGGA</sequence>
<accession>A0AB32X3W9</accession>
<organism evidence="1 2">
    <name type="scientific">Theobroma cacao</name>
    <name type="common">Cacao</name>
    <name type="synonym">Cocoa</name>
    <dbReference type="NCBI Taxonomy" id="3641"/>
    <lineage>
        <taxon>Eukaryota</taxon>
        <taxon>Viridiplantae</taxon>
        <taxon>Streptophyta</taxon>
        <taxon>Embryophyta</taxon>
        <taxon>Tracheophyta</taxon>
        <taxon>Spermatophyta</taxon>
        <taxon>Magnoliopsida</taxon>
        <taxon>eudicotyledons</taxon>
        <taxon>Gunneridae</taxon>
        <taxon>Pentapetalae</taxon>
        <taxon>rosids</taxon>
        <taxon>malvids</taxon>
        <taxon>Malvales</taxon>
        <taxon>Malvaceae</taxon>
        <taxon>Byttnerioideae</taxon>
        <taxon>Theobroma</taxon>
    </lineage>
</organism>
<dbReference type="RefSeq" id="XP_017985259.1">
    <property type="nucleotide sequence ID" value="XM_018129770.1"/>
</dbReference>
<dbReference type="Proteomes" id="UP000694886">
    <property type="component" value="Unplaced"/>
</dbReference>
<reference evidence="2" key="1">
    <citation type="submission" date="2025-08" db="UniProtKB">
        <authorList>
            <consortium name="RefSeq"/>
        </authorList>
    </citation>
    <scope>IDENTIFICATION</scope>
</reference>
<gene>
    <name evidence="2" type="primary">LOC18595768</name>
</gene>
<evidence type="ECO:0000313" key="2">
    <source>
        <dbReference type="RefSeq" id="XP_017985259.1"/>
    </source>
</evidence>
<dbReference type="AlphaFoldDB" id="A0AB32X3W9"/>
<evidence type="ECO:0000313" key="1">
    <source>
        <dbReference type="Proteomes" id="UP000694886"/>
    </source>
</evidence>
<dbReference type="GeneID" id="18595768"/>
<name>A0AB32X3W9_THECC</name>
<protein>
    <submittedName>
        <fullName evidence="2">Uncharacterized protein LOC18595768 isoform X1</fullName>
    </submittedName>
</protein>
<dbReference type="KEGG" id="tcc:18595768"/>